<dbReference type="AlphaFoldDB" id="A0AAW2K141"/>
<evidence type="ECO:0000256" key="1">
    <source>
        <dbReference type="SAM" id="MobiDB-lite"/>
    </source>
</evidence>
<sequence>MKNIPYSNAIGSIMFLMVCTRPDIAYSISCLSRYMSNAGLPHWEALKWLLRFLNGSANRGLMFSKCAKDSQSAIQLCKNPVFHDRTKHIDVRNPLKNGDDDNTLTRSLDRFPETVLVQGGVCNKIWPMTSFIRKAQLTAQLSTHSPLTGGPPTSPRSRPDPTRTTHPTRYFNLLIFSNPNSPLIPFFGLAPISSPSCFTNGRLLYSMALWVLHHRLVPMVSTVPLPFCLFIPQPINPSSVQTKSSSNSRKTPFLSSLYLSGSFTCVVLSLCGPWGLSDRVVVVQPVVVLVELLVAVRRYFSPRVKAH</sequence>
<organism evidence="2">
    <name type="scientific">Sesamum angustifolium</name>
    <dbReference type="NCBI Taxonomy" id="2727405"/>
    <lineage>
        <taxon>Eukaryota</taxon>
        <taxon>Viridiplantae</taxon>
        <taxon>Streptophyta</taxon>
        <taxon>Embryophyta</taxon>
        <taxon>Tracheophyta</taxon>
        <taxon>Spermatophyta</taxon>
        <taxon>Magnoliopsida</taxon>
        <taxon>eudicotyledons</taxon>
        <taxon>Gunneridae</taxon>
        <taxon>Pentapetalae</taxon>
        <taxon>asterids</taxon>
        <taxon>lamiids</taxon>
        <taxon>Lamiales</taxon>
        <taxon>Pedaliaceae</taxon>
        <taxon>Sesamum</taxon>
    </lineage>
</organism>
<feature type="region of interest" description="Disordered" evidence="1">
    <location>
        <begin position="142"/>
        <end position="164"/>
    </location>
</feature>
<name>A0AAW2K141_9LAMI</name>
<proteinExistence type="predicted"/>
<reference evidence="2" key="2">
    <citation type="journal article" date="2024" name="Plant">
        <title>Genomic evolution and insights into agronomic trait innovations of Sesamum species.</title>
        <authorList>
            <person name="Miao H."/>
            <person name="Wang L."/>
            <person name="Qu L."/>
            <person name="Liu H."/>
            <person name="Sun Y."/>
            <person name="Le M."/>
            <person name="Wang Q."/>
            <person name="Wei S."/>
            <person name="Zheng Y."/>
            <person name="Lin W."/>
            <person name="Duan Y."/>
            <person name="Cao H."/>
            <person name="Xiong S."/>
            <person name="Wang X."/>
            <person name="Wei L."/>
            <person name="Li C."/>
            <person name="Ma Q."/>
            <person name="Ju M."/>
            <person name="Zhao R."/>
            <person name="Li G."/>
            <person name="Mu C."/>
            <person name="Tian Q."/>
            <person name="Mei H."/>
            <person name="Zhang T."/>
            <person name="Gao T."/>
            <person name="Zhang H."/>
        </authorList>
    </citation>
    <scope>NUCLEOTIDE SEQUENCE</scope>
    <source>
        <strain evidence="2">G01</strain>
    </source>
</reference>
<comment type="caution">
    <text evidence="2">The sequence shown here is derived from an EMBL/GenBank/DDBJ whole genome shotgun (WGS) entry which is preliminary data.</text>
</comment>
<accession>A0AAW2K141</accession>
<evidence type="ECO:0000313" key="2">
    <source>
        <dbReference type="EMBL" id="KAL0300058.1"/>
    </source>
</evidence>
<protein>
    <submittedName>
        <fullName evidence="2">Retrovirus-related Pol polyprotein from transposon TNT 1-94</fullName>
    </submittedName>
</protein>
<reference evidence="2" key="1">
    <citation type="submission" date="2020-06" db="EMBL/GenBank/DDBJ databases">
        <authorList>
            <person name="Li T."/>
            <person name="Hu X."/>
            <person name="Zhang T."/>
            <person name="Song X."/>
            <person name="Zhang H."/>
            <person name="Dai N."/>
            <person name="Sheng W."/>
            <person name="Hou X."/>
            <person name="Wei L."/>
        </authorList>
    </citation>
    <scope>NUCLEOTIDE SEQUENCE</scope>
    <source>
        <strain evidence="2">G01</strain>
        <tissue evidence="2">Leaf</tissue>
    </source>
</reference>
<dbReference type="PANTHER" id="PTHR11439">
    <property type="entry name" value="GAG-POL-RELATED RETROTRANSPOSON"/>
    <property type="match status" value="1"/>
</dbReference>
<dbReference type="EMBL" id="JACGWK010000401">
    <property type="protein sequence ID" value="KAL0300058.1"/>
    <property type="molecule type" value="Genomic_DNA"/>
</dbReference>
<dbReference type="PANTHER" id="PTHR11439:SF491">
    <property type="entry name" value="INTEGRASE CATALYTIC DOMAIN-CONTAINING PROTEIN"/>
    <property type="match status" value="1"/>
</dbReference>
<gene>
    <name evidence="2" type="ORF">Sangu_3141400</name>
</gene>